<dbReference type="Gene3D" id="1.25.40.10">
    <property type="entry name" value="Tetratricopeptide repeat domain"/>
    <property type="match status" value="3"/>
</dbReference>
<proteinExistence type="predicted"/>
<feature type="repeat" description="PPR" evidence="2">
    <location>
        <begin position="213"/>
        <end position="247"/>
    </location>
</feature>
<dbReference type="Pfam" id="PF17177">
    <property type="entry name" value="PPR_long"/>
    <property type="match status" value="1"/>
</dbReference>
<comment type="caution">
    <text evidence="5">The sequence shown here is derived from an EMBL/GenBank/DDBJ whole genome shotgun (WGS) entry which is preliminary data.</text>
</comment>
<evidence type="ECO:0000256" key="2">
    <source>
        <dbReference type="PROSITE-ProRule" id="PRU00708"/>
    </source>
</evidence>
<gene>
    <name evidence="5" type="primary">RvY_12050-1</name>
    <name evidence="5" type="synonym">RvY_12050.1</name>
    <name evidence="5" type="ORF">RvY_12050</name>
</gene>
<dbReference type="NCBIfam" id="TIGR00756">
    <property type="entry name" value="PPR"/>
    <property type="match status" value="2"/>
</dbReference>
<organism evidence="5 6">
    <name type="scientific">Ramazzottius varieornatus</name>
    <name type="common">Water bear</name>
    <name type="synonym">Tardigrade</name>
    <dbReference type="NCBI Taxonomy" id="947166"/>
    <lineage>
        <taxon>Eukaryota</taxon>
        <taxon>Metazoa</taxon>
        <taxon>Ecdysozoa</taxon>
        <taxon>Tardigrada</taxon>
        <taxon>Eutardigrada</taxon>
        <taxon>Parachela</taxon>
        <taxon>Hypsibioidea</taxon>
        <taxon>Ramazzottiidae</taxon>
        <taxon>Ramazzottius</taxon>
    </lineage>
</organism>
<dbReference type="STRING" id="947166.A0A1D1VKI6"/>
<evidence type="ECO:0000259" key="4">
    <source>
        <dbReference type="Pfam" id="PF17177"/>
    </source>
</evidence>
<dbReference type="GO" id="GO:0000049">
    <property type="term" value="F:tRNA binding"/>
    <property type="evidence" value="ECO:0007669"/>
    <property type="project" value="TreeGrafter"/>
</dbReference>
<sequence length="802" mass="92310">MRRVLHTVHGCFSGSRLTSGGITSYPRFHRLGFIPLTPDALRTLTTAPLFRKLASRQEGNGHDRIAEKEPPAEDVGDTFGTLRTKSKTSLVEPDRPPSSNRTRRRPKNALDGLERGTKKRAEEEPTQNVLTEADMFGSIDNPDLPRVLQQEAAEEITDAAEFGDKPERVYTGRPQAEWWYVLRMKKLIDKQHLPTALEFLEVRMLQEDRVRPHRSVYDMLIAACGRAGYADKAFQLYTDMKKRAFHPVDATYVGLFNACAESPFARDGLRRAKRLREELHFKGHIPNDAVYHTMIKAFGKRGDLATAFQLADEMQANNVFLNDATFCHLLIACIGDKESGLKHAVEVWRLMLKNNFAPNLNHYSLLLKCIRECGVGEIEFANELFAPPGETLQLRGDVPVMEQCLFEAENRTKRSEDVILSPPPNPRQSVTNQTMTYLHHPEGSWSKKFEEETRDRREPRKEDRVARPLSHQLWYEEHKDPRMLRKKGRESWWDVEPEESFLVPVSSGVVKTEKPVDNGVARIPDILAPVQPGQYEDGAIRLGDVSRPYQRFALFGGYVGFLARMFKDKVQPDEKCLTQLIELLPPNKFAERELIRVARKLWIKLHVDFWNTLIKKRTSRGDIQGALEILHLLDQKGVKATEMTFGCLAIGVHTAGEAKDLMAEMEKREIQPNIRIFGALAKKASEFKADPFFFLYIITQMSKRNVLPDERLLRQIEQFRTETRIHILKSERRQSVEPLYSDPEFLRAYKTFEIIYDSWARHTPMHQEEHPWEVYGFGKTKKKPIEEVLDDEEDTSVIKTAR</sequence>
<feature type="compositionally biased region" description="Basic and acidic residues" evidence="3">
    <location>
        <begin position="112"/>
        <end position="123"/>
    </location>
</feature>
<dbReference type="Proteomes" id="UP000186922">
    <property type="component" value="Unassembled WGS sequence"/>
</dbReference>
<feature type="compositionally biased region" description="Basic and acidic residues" evidence="3">
    <location>
        <begin position="59"/>
        <end position="71"/>
    </location>
</feature>
<evidence type="ECO:0000256" key="1">
    <source>
        <dbReference type="ARBA" id="ARBA00022737"/>
    </source>
</evidence>
<feature type="repeat" description="PPR" evidence="2">
    <location>
        <begin position="287"/>
        <end position="321"/>
    </location>
</feature>
<feature type="region of interest" description="Disordered" evidence="3">
    <location>
        <begin position="442"/>
        <end position="464"/>
    </location>
</feature>
<dbReference type="AlphaFoldDB" id="A0A1D1VKI6"/>
<name>A0A1D1VKI6_RAMVA</name>
<reference evidence="5 6" key="1">
    <citation type="journal article" date="2016" name="Nat. Commun.">
        <title>Extremotolerant tardigrade genome and improved radiotolerance of human cultured cells by tardigrade-unique protein.</title>
        <authorList>
            <person name="Hashimoto T."/>
            <person name="Horikawa D.D."/>
            <person name="Saito Y."/>
            <person name="Kuwahara H."/>
            <person name="Kozuka-Hata H."/>
            <person name="Shin-I T."/>
            <person name="Minakuchi Y."/>
            <person name="Ohishi K."/>
            <person name="Motoyama A."/>
            <person name="Aizu T."/>
            <person name="Enomoto A."/>
            <person name="Kondo K."/>
            <person name="Tanaka S."/>
            <person name="Hara Y."/>
            <person name="Koshikawa S."/>
            <person name="Sagara H."/>
            <person name="Miura T."/>
            <person name="Yokobori S."/>
            <person name="Miyagawa K."/>
            <person name="Suzuki Y."/>
            <person name="Kubo T."/>
            <person name="Oyama M."/>
            <person name="Kohara Y."/>
            <person name="Fujiyama A."/>
            <person name="Arakawa K."/>
            <person name="Katayama T."/>
            <person name="Toyoda A."/>
            <person name="Kunieda T."/>
        </authorList>
    </citation>
    <scope>NUCLEOTIDE SEQUENCE [LARGE SCALE GENOMIC DNA]</scope>
    <source>
        <strain evidence="5 6">YOKOZUNA-1</strain>
    </source>
</reference>
<keyword evidence="1" id="KW-0677">Repeat</keyword>
<dbReference type="GO" id="GO:0005759">
    <property type="term" value="C:mitochondrial matrix"/>
    <property type="evidence" value="ECO:0007669"/>
    <property type="project" value="TreeGrafter"/>
</dbReference>
<dbReference type="PROSITE" id="PS51375">
    <property type="entry name" value="PPR"/>
    <property type="match status" value="2"/>
</dbReference>
<evidence type="ECO:0000313" key="5">
    <source>
        <dbReference type="EMBL" id="GAV01316.1"/>
    </source>
</evidence>
<dbReference type="PANTHER" id="PTHR24014:SF6">
    <property type="entry name" value="PENTATRICOPEPTIDE REPEAT-CONTAINING PROTEIN 1, MITOCHONDRIAL"/>
    <property type="match status" value="1"/>
</dbReference>
<dbReference type="EMBL" id="BDGG01000007">
    <property type="protein sequence ID" value="GAV01316.1"/>
    <property type="molecule type" value="Genomic_DNA"/>
</dbReference>
<evidence type="ECO:0000256" key="3">
    <source>
        <dbReference type="SAM" id="MobiDB-lite"/>
    </source>
</evidence>
<evidence type="ECO:0000313" key="6">
    <source>
        <dbReference type="Proteomes" id="UP000186922"/>
    </source>
</evidence>
<dbReference type="InterPro" id="IPR033443">
    <property type="entry name" value="PROP1-like_PPR_dom"/>
</dbReference>
<dbReference type="OrthoDB" id="185373at2759"/>
<keyword evidence="6" id="KW-1185">Reference proteome</keyword>
<dbReference type="GO" id="GO:0042780">
    <property type="term" value="P:tRNA 3'-end processing"/>
    <property type="evidence" value="ECO:0007669"/>
    <property type="project" value="TreeGrafter"/>
</dbReference>
<protein>
    <recommendedName>
        <fullName evidence="4">PROP1-like PPR domain-containing protein</fullName>
    </recommendedName>
</protein>
<dbReference type="InterPro" id="IPR002885">
    <property type="entry name" value="PPR_rpt"/>
</dbReference>
<feature type="domain" description="PROP1-like PPR" evidence="4">
    <location>
        <begin position="215"/>
        <end position="375"/>
    </location>
</feature>
<dbReference type="PANTHER" id="PTHR24014">
    <property type="entry name" value="2-OXOGLUTARATE AND IRON-DEPENDENT OXYGENASE DOMAIN-CONTAINING PROTEIN 2"/>
    <property type="match status" value="1"/>
</dbReference>
<accession>A0A1D1VKI6</accession>
<feature type="region of interest" description="Disordered" evidence="3">
    <location>
        <begin position="54"/>
        <end position="128"/>
    </location>
</feature>
<dbReference type="InterPro" id="IPR011990">
    <property type="entry name" value="TPR-like_helical_dom_sf"/>
</dbReference>